<dbReference type="EMBL" id="MFQS01000018">
    <property type="protein sequence ID" value="OGH83177.1"/>
    <property type="molecule type" value="Genomic_DNA"/>
</dbReference>
<keyword evidence="1" id="KW-1133">Transmembrane helix</keyword>
<dbReference type="AlphaFoldDB" id="A0A1F6NGW1"/>
<evidence type="ECO:0000313" key="3">
    <source>
        <dbReference type="Proteomes" id="UP000176300"/>
    </source>
</evidence>
<evidence type="ECO:0008006" key="4">
    <source>
        <dbReference type="Google" id="ProtNLM"/>
    </source>
</evidence>
<accession>A0A1F6NGW1</accession>
<keyword evidence="1" id="KW-0472">Membrane</keyword>
<keyword evidence="1" id="KW-0812">Transmembrane</keyword>
<evidence type="ECO:0000256" key="1">
    <source>
        <dbReference type="SAM" id="Phobius"/>
    </source>
</evidence>
<feature type="transmembrane region" description="Helical" evidence="1">
    <location>
        <begin position="7"/>
        <end position="29"/>
    </location>
</feature>
<organism evidence="2 3">
    <name type="scientific">Candidatus Magasanikbacteria bacterium RIFOXYB1_FULL_40_15</name>
    <dbReference type="NCBI Taxonomy" id="1798697"/>
    <lineage>
        <taxon>Bacteria</taxon>
        <taxon>Candidatus Magasanikiibacteriota</taxon>
    </lineage>
</organism>
<gene>
    <name evidence="2" type="ORF">A2373_04525</name>
</gene>
<dbReference type="Proteomes" id="UP000176300">
    <property type="component" value="Unassembled WGS sequence"/>
</dbReference>
<evidence type="ECO:0000313" key="2">
    <source>
        <dbReference type="EMBL" id="OGH83177.1"/>
    </source>
</evidence>
<protein>
    <recommendedName>
        <fullName evidence="4">PsbP C-terminal domain-containing protein</fullName>
    </recommendedName>
</protein>
<reference evidence="2 3" key="1">
    <citation type="journal article" date="2016" name="Nat. Commun.">
        <title>Thousands of microbial genomes shed light on interconnected biogeochemical processes in an aquifer system.</title>
        <authorList>
            <person name="Anantharaman K."/>
            <person name="Brown C.T."/>
            <person name="Hug L.A."/>
            <person name="Sharon I."/>
            <person name="Castelle C.J."/>
            <person name="Probst A.J."/>
            <person name="Thomas B.C."/>
            <person name="Singh A."/>
            <person name="Wilkins M.J."/>
            <person name="Karaoz U."/>
            <person name="Brodie E.L."/>
            <person name="Williams K.H."/>
            <person name="Hubbard S.S."/>
            <person name="Banfield J.F."/>
        </authorList>
    </citation>
    <scope>NUCLEOTIDE SEQUENCE [LARGE SCALE GENOMIC DNA]</scope>
</reference>
<sequence>MKKQHSIVSIFILIIIVLLSVVAASIFVYSKIKPNTKTTETEQKPEKEDSMEEQMVSTIIEGEEYNTYRNEEYGFEFQFPKDWSIKEEVSGNYYSKITVFSSPGTIASTLSPAILVNVVLPEFADNTFNSLNKISSSIEVDGVKGIKYEYEYGGVPEIATVVSLSKYKIILGTIGVRTINNKLDFHEKEYYNFLNSFKFLR</sequence>
<comment type="caution">
    <text evidence="2">The sequence shown here is derived from an EMBL/GenBank/DDBJ whole genome shotgun (WGS) entry which is preliminary data.</text>
</comment>
<proteinExistence type="predicted"/>
<dbReference type="STRING" id="1798697.A2373_04525"/>
<name>A0A1F6NGW1_9BACT</name>